<keyword evidence="2" id="KW-1185">Reference proteome</keyword>
<dbReference type="Proteomes" id="UP000004324">
    <property type="component" value="Unassembled WGS sequence"/>
</dbReference>
<dbReference type="RefSeq" id="WP_007930523.1">
    <property type="nucleotide sequence ID" value="NZ_AKVJ01000004.1"/>
</dbReference>
<evidence type="ECO:0000313" key="2">
    <source>
        <dbReference type="Proteomes" id="UP000004324"/>
    </source>
</evidence>
<reference evidence="1 2" key="1">
    <citation type="journal article" date="2012" name="J. Bacteriol.">
        <title>Draft Genome Sequences for Two Metal-Reducing Pelosinus fermentans Strains Isolated from a Cr(VI)-Contaminated Site and for Type Strain R7.</title>
        <authorList>
            <person name="Brown S.D."/>
            <person name="Podar M."/>
            <person name="Klingeman D.M."/>
            <person name="Johnson C.M."/>
            <person name="Yang Z.K."/>
            <person name="Utturkar S.M."/>
            <person name="Land M.L."/>
            <person name="Mosher J.J."/>
            <person name="Hurt R.A.Jr."/>
            <person name="Phelps T.J."/>
            <person name="Palumbo A.V."/>
            <person name="Arkin A.P."/>
            <person name="Hazen T.C."/>
            <person name="Elias D.A."/>
        </authorList>
    </citation>
    <scope>NUCLEOTIDE SEQUENCE [LARGE SCALE GENOMIC DNA]</scope>
    <source>
        <strain evidence="1 2">B4</strain>
    </source>
</reference>
<dbReference type="PATRIC" id="fig|1149862.3.peg.208"/>
<evidence type="ECO:0000313" key="1">
    <source>
        <dbReference type="EMBL" id="EIW20721.1"/>
    </source>
</evidence>
<organism evidence="1 2">
    <name type="scientific">Pelosinus fermentans B4</name>
    <dbReference type="NCBI Taxonomy" id="1149862"/>
    <lineage>
        <taxon>Bacteria</taxon>
        <taxon>Bacillati</taxon>
        <taxon>Bacillota</taxon>
        <taxon>Negativicutes</taxon>
        <taxon>Selenomonadales</taxon>
        <taxon>Sporomusaceae</taxon>
        <taxon>Pelosinus</taxon>
    </lineage>
</organism>
<dbReference type="EMBL" id="AKVJ01000004">
    <property type="protein sequence ID" value="EIW20721.1"/>
    <property type="molecule type" value="Genomic_DNA"/>
</dbReference>
<dbReference type="AlphaFoldDB" id="I9LJW7"/>
<protein>
    <submittedName>
        <fullName evidence="1">Uncharacterized protein</fullName>
    </submittedName>
</protein>
<comment type="caution">
    <text evidence="1">The sequence shown here is derived from an EMBL/GenBank/DDBJ whole genome shotgun (WGS) entry which is preliminary data.</text>
</comment>
<gene>
    <name evidence="1" type="ORF">FB4_1933</name>
</gene>
<sequence length="281" mass="31276">MDADSKAIIVQFLATVDKILLDGDFTTSKMLDLNKAILTLKNDYTKLIREGTVKATESAKKLKGVEFKAYKAEVQRLLSAQEVAAAEQVFILGKITAEFGGGLDAKVIDSVWNKVWPDALNVDDRIKRLSAKVKEFTERTIKQGISEGNSAANISRILREHFVIEGLEGKAAFRLAAHTTNMVYQATQAEISIQATFVMGIRIVRGMFGKISPKCPICYEHGGDSYKEYFKSYFGGRDIDLWVLANMPPYHSNCSCGIEQITEDAITFIQRARTEYALKNA</sequence>
<name>I9LJW7_9FIRM</name>
<accession>I9LJW7</accession>
<proteinExistence type="predicted"/>